<reference evidence="3" key="1">
    <citation type="submission" date="2010-08" db="EMBL/GenBank/DDBJ databases">
        <authorList>
            <consortium name="Caenorhabditis japonica Sequencing Consortium"/>
            <person name="Wilson R.K."/>
        </authorList>
    </citation>
    <scope>NUCLEOTIDE SEQUENCE [LARGE SCALE GENOMIC DNA]</scope>
    <source>
        <strain evidence="3">DF5081</strain>
    </source>
</reference>
<evidence type="ECO:0000256" key="1">
    <source>
        <dbReference type="SAM" id="MobiDB-lite"/>
    </source>
</evidence>
<reference evidence="2" key="2">
    <citation type="submission" date="2022-06" db="UniProtKB">
        <authorList>
            <consortium name="EnsemblMetazoa"/>
        </authorList>
    </citation>
    <scope>IDENTIFICATION</scope>
    <source>
        <strain evidence="2">DF5081</strain>
    </source>
</reference>
<feature type="region of interest" description="Disordered" evidence="1">
    <location>
        <begin position="47"/>
        <end position="73"/>
    </location>
</feature>
<keyword evidence="3" id="KW-1185">Reference proteome</keyword>
<dbReference type="Proteomes" id="UP000005237">
    <property type="component" value="Unassembled WGS sequence"/>
</dbReference>
<sequence length="146" mass="15871">MARETMETSTTAIVVTTLDSTAKDTVDTTTTSKDTIVINNICKESMHQSNSHTGEQVPSPSNPNNVGHTNRSGQPSINCVGKFLHLISAISLLLSQPRLGSLPTTGLSLHPRGRRPLGECSVVPEDRGKTNRLSLSRIYSHYLYIL</sequence>
<dbReference type="EnsemblMetazoa" id="CJA27560.1">
    <property type="protein sequence ID" value="CJA27560.1"/>
    <property type="gene ID" value="WBGene00183133"/>
</dbReference>
<evidence type="ECO:0000313" key="3">
    <source>
        <dbReference type="Proteomes" id="UP000005237"/>
    </source>
</evidence>
<evidence type="ECO:0000313" key="2">
    <source>
        <dbReference type="EnsemblMetazoa" id="CJA27560.1"/>
    </source>
</evidence>
<proteinExistence type="predicted"/>
<accession>A0A8R1IGL7</accession>
<dbReference type="AlphaFoldDB" id="A0A8R1IGL7"/>
<organism evidence="2 3">
    <name type="scientific">Caenorhabditis japonica</name>
    <dbReference type="NCBI Taxonomy" id="281687"/>
    <lineage>
        <taxon>Eukaryota</taxon>
        <taxon>Metazoa</taxon>
        <taxon>Ecdysozoa</taxon>
        <taxon>Nematoda</taxon>
        <taxon>Chromadorea</taxon>
        <taxon>Rhabditida</taxon>
        <taxon>Rhabditina</taxon>
        <taxon>Rhabditomorpha</taxon>
        <taxon>Rhabditoidea</taxon>
        <taxon>Rhabditidae</taxon>
        <taxon>Peloderinae</taxon>
        <taxon>Caenorhabditis</taxon>
    </lineage>
</organism>
<protein>
    <submittedName>
        <fullName evidence="2">Uncharacterized protein</fullName>
    </submittedName>
</protein>
<name>A0A8R1IGL7_CAEJA</name>